<evidence type="ECO:0000313" key="8">
    <source>
        <dbReference type="EMBL" id="GLK66596.1"/>
    </source>
</evidence>
<dbReference type="InterPro" id="IPR000917">
    <property type="entry name" value="Sulfatase_N"/>
</dbReference>
<feature type="transmembrane region" description="Helical" evidence="6">
    <location>
        <begin position="113"/>
        <end position="130"/>
    </location>
</feature>
<organism evidence="8 9">
    <name type="scientific">Hansschlegelia plantiphila</name>
    <dbReference type="NCBI Taxonomy" id="374655"/>
    <lineage>
        <taxon>Bacteria</taxon>
        <taxon>Pseudomonadati</taxon>
        <taxon>Pseudomonadota</taxon>
        <taxon>Alphaproteobacteria</taxon>
        <taxon>Hyphomicrobiales</taxon>
        <taxon>Methylopilaceae</taxon>
        <taxon>Hansschlegelia</taxon>
    </lineage>
</organism>
<name>A0A9W6MU93_9HYPH</name>
<evidence type="ECO:0000256" key="6">
    <source>
        <dbReference type="SAM" id="Phobius"/>
    </source>
</evidence>
<feature type="domain" description="Sulfatase N-terminal" evidence="7">
    <location>
        <begin position="269"/>
        <end position="444"/>
    </location>
</feature>
<dbReference type="AlphaFoldDB" id="A0A9W6MU93"/>
<evidence type="ECO:0000313" key="9">
    <source>
        <dbReference type="Proteomes" id="UP001143372"/>
    </source>
</evidence>
<feature type="transmembrane region" description="Helical" evidence="6">
    <location>
        <begin position="136"/>
        <end position="157"/>
    </location>
</feature>
<keyword evidence="3 6" id="KW-0812">Transmembrane</keyword>
<keyword evidence="4 6" id="KW-1133">Transmembrane helix</keyword>
<reference evidence="8" key="1">
    <citation type="journal article" date="2014" name="Int. J. Syst. Evol. Microbiol.">
        <title>Complete genome sequence of Corynebacterium casei LMG S-19264T (=DSM 44701T), isolated from a smear-ripened cheese.</title>
        <authorList>
            <consortium name="US DOE Joint Genome Institute (JGI-PGF)"/>
            <person name="Walter F."/>
            <person name="Albersmeier A."/>
            <person name="Kalinowski J."/>
            <person name="Ruckert C."/>
        </authorList>
    </citation>
    <scope>NUCLEOTIDE SEQUENCE</scope>
    <source>
        <strain evidence="8">VKM B-2347</strain>
    </source>
</reference>
<dbReference type="Pfam" id="PF00884">
    <property type="entry name" value="Sulfatase"/>
    <property type="match status" value="1"/>
</dbReference>
<dbReference type="CDD" id="cd16015">
    <property type="entry name" value="LTA_synthase"/>
    <property type="match status" value="1"/>
</dbReference>
<evidence type="ECO:0000256" key="4">
    <source>
        <dbReference type="ARBA" id="ARBA00022989"/>
    </source>
</evidence>
<dbReference type="InterPro" id="IPR017850">
    <property type="entry name" value="Alkaline_phosphatase_core_sf"/>
</dbReference>
<dbReference type="GO" id="GO:0005886">
    <property type="term" value="C:plasma membrane"/>
    <property type="evidence" value="ECO:0007669"/>
    <property type="project" value="UniProtKB-SubCell"/>
</dbReference>
<evidence type="ECO:0000256" key="3">
    <source>
        <dbReference type="ARBA" id="ARBA00022692"/>
    </source>
</evidence>
<evidence type="ECO:0000259" key="7">
    <source>
        <dbReference type="Pfam" id="PF00884"/>
    </source>
</evidence>
<accession>A0A9W6MU93</accession>
<dbReference type="PANTHER" id="PTHR47371:SF3">
    <property type="entry name" value="PHOSPHOGLYCEROL TRANSFERASE I"/>
    <property type="match status" value="1"/>
</dbReference>
<evidence type="ECO:0000256" key="5">
    <source>
        <dbReference type="ARBA" id="ARBA00023136"/>
    </source>
</evidence>
<dbReference type="InterPro" id="IPR050448">
    <property type="entry name" value="OpgB/LTA_synthase_biosynth"/>
</dbReference>
<comment type="caution">
    <text evidence="8">The sequence shown here is derived from an EMBL/GenBank/DDBJ whole genome shotgun (WGS) entry which is preliminary data.</text>
</comment>
<evidence type="ECO:0000256" key="2">
    <source>
        <dbReference type="ARBA" id="ARBA00022475"/>
    </source>
</evidence>
<keyword evidence="9" id="KW-1185">Reference proteome</keyword>
<dbReference type="Gene3D" id="3.40.720.10">
    <property type="entry name" value="Alkaline Phosphatase, subunit A"/>
    <property type="match status" value="1"/>
</dbReference>
<dbReference type="SUPFAM" id="SSF53649">
    <property type="entry name" value="Alkaline phosphatase-like"/>
    <property type="match status" value="1"/>
</dbReference>
<reference evidence="8" key="2">
    <citation type="submission" date="2023-01" db="EMBL/GenBank/DDBJ databases">
        <authorList>
            <person name="Sun Q."/>
            <person name="Evtushenko L."/>
        </authorList>
    </citation>
    <scope>NUCLEOTIDE SEQUENCE</scope>
    <source>
        <strain evidence="8">VKM B-2347</strain>
    </source>
</reference>
<comment type="subcellular location">
    <subcellularLocation>
        <location evidence="1">Cell membrane</location>
        <topology evidence="1">Multi-pass membrane protein</topology>
    </subcellularLocation>
</comment>
<keyword evidence="5 6" id="KW-0472">Membrane</keyword>
<evidence type="ECO:0000256" key="1">
    <source>
        <dbReference type="ARBA" id="ARBA00004651"/>
    </source>
</evidence>
<keyword evidence="2" id="KW-1003">Cell membrane</keyword>
<dbReference type="EMBL" id="BSFI01000001">
    <property type="protein sequence ID" value="GLK66596.1"/>
    <property type="molecule type" value="Genomic_DNA"/>
</dbReference>
<sequence length="489" mass="52786">MTSLLIAFALSFVVSLEVERWPPSLGSFKAPAGALAFRLALHAGLFAGAFALSWRPWHAGFVVIALSALFGAGDGMKRRILGEPLLFSDFALVRLAIRHPRLYYADRLKSPRAIGAFAAVAAATAVWFFFEPSILPPGGGALLAIPPLAALAVWLGLRTAPASSAAQRLVGAAPDPARDVSRFGLGGAMLLHWLAWRRQIRPSPAALAAEATTPAPRPAAKGPAMIVAIQSESFVDLVGRGLPGPDLPVWRSLRKRAIAWGRCRVPAEGAYTMRSEFGFLTGLPTDSLGLDALDPYLTAKAYASASLARHFRASGRRTIFIHPYDRRFFERDELMPALGFERFIDGEAFAGSERFGPYVSDAALADAVVAEIEAAREPTFIFAVTIENHGPWGPGRIEGLDDPAAQYGRHLENADRMVGRIAAALRSRPGGALLCVYGDHAPARTLHPDMPDRGSADYLLWDSSESEKRRRPARDLSIDALGRLLRARS</sequence>
<dbReference type="Proteomes" id="UP001143372">
    <property type="component" value="Unassembled WGS sequence"/>
</dbReference>
<protein>
    <submittedName>
        <fullName evidence="8">Capsular polysaccharide biosynthesis protein RkpI</fullName>
    </submittedName>
</protein>
<dbReference type="PANTHER" id="PTHR47371">
    <property type="entry name" value="LIPOTEICHOIC ACID SYNTHASE"/>
    <property type="match status" value="1"/>
</dbReference>
<feature type="transmembrane region" description="Helical" evidence="6">
    <location>
        <begin position="57"/>
        <end position="73"/>
    </location>
</feature>
<dbReference type="RefSeq" id="WP_271166858.1">
    <property type="nucleotide sequence ID" value="NZ_BSFI01000001.1"/>
</dbReference>
<proteinExistence type="predicted"/>
<gene>
    <name evidence="8" type="primary">rkpI</name>
    <name evidence="8" type="ORF">GCM10008179_02340</name>
</gene>